<organism evidence="8 9">
    <name type="scientific">Arctia plantaginis</name>
    <name type="common">Wood tiger moth</name>
    <name type="synonym">Phalaena plantaginis</name>
    <dbReference type="NCBI Taxonomy" id="874455"/>
    <lineage>
        <taxon>Eukaryota</taxon>
        <taxon>Metazoa</taxon>
        <taxon>Ecdysozoa</taxon>
        <taxon>Arthropoda</taxon>
        <taxon>Hexapoda</taxon>
        <taxon>Insecta</taxon>
        <taxon>Pterygota</taxon>
        <taxon>Neoptera</taxon>
        <taxon>Endopterygota</taxon>
        <taxon>Lepidoptera</taxon>
        <taxon>Glossata</taxon>
        <taxon>Ditrysia</taxon>
        <taxon>Noctuoidea</taxon>
        <taxon>Erebidae</taxon>
        <taxon>Arctiinae</taxon>
        <taxon>Arctia</taxon>
    </lineage>
</organism>
<dbReference type="PANTHER" id="PTHR48021">
    <property type="match status" value="1"/>
</dbReference>
<dbReference type="PRINTS" id="PR00171">
    <property type="entry name" value="SUGRTRNSPORT"/>
</dbReference>
<sequence>MNIGRFRQVHTAFACGFGSFVMGMANTWPSYTSELLLSNSTPLSAPMTKAEEALLGSLPSLGAIFGSSIIGIMMARLGRRNGGVVSYLPALLAWAITSIASSIKLVLAARFLAGITGGAALVLGPVFISEVADDSVRGFLASAPIFLYCFGTFFSYLIGWYMVYRTIIWTNLIVCVSVTILLGLVTESPIYLLRQKREEDAKLSIAKYRGLPVSSMLVTDELTKLKQQITSSVEMVPITDPDTKTDESENEKLNLEEAIPQKPESKSTIKLLFLEPASRRAFTVVALVISIQVFMGIVPVQVFAKMVFLQTDPSMADLYTIVFAIVMLAGSAVTAVVSDKAGRRLLIISSSVLVSATMGVLGYLVQFKAGPPFLTVMVIFIYCFSFMLGAGSIPYVLLAEVFIPEVQNLASIIIIEFVWLLNFVIIYIFPYMNDMFGIYGTFYFFGIMGLSNSILSYFLVPETKGLSNIQIQDLLILRRKKYLK</sequence>
<keyword evidence="4 6" id="KW-0472">Membrane</keyword>
<feature type="transmembrane region" description="Helical" evidence="6">
    <location>
        <begin position="12"/>
        <end position="33"/>
    </location>
</feature>
<dbReference type="PROSITE" id="PS50850">
    <property type="entry name" value="MFS"/>
    <property type="match status" value="1"/>
</dbReference>
<comment type="subcellular location">
    <subcellularLocation>
        <location evidence="1">Membrane</location>
        <topology evidence="1">Multi-pass membrane protein</topology>
    </subcellularLocation>
</comment>
<dbReference type="PANTHER" id="PTHR48021:SF1">
    <property type="entry name" value="GH07001P-RELATED"/>
    <property type="match status" value="1"/>
</dbReference>
<protein>
    <recommendedName>
        <fullName evidence="7">Major facilitator superfamily (MFS) profile domain-containing protein</fullName>
    </recommendedName>
</protein>
<evidence type="ECO:0000256" key="4">
    <source>
        <dbReference type="ARBA" id="ARBA00023136"/>
    </source>
</evidence>
<comment type="caution">
    <text evidence="8">The sequence shown here is derived from an EMBL/GenBank/DDBJ whole genome shotgun (WGS) entry which is preliminary data.</text>
</comment>
<dbReference type="InterPro" id="IPR005828">
    <property type="entry name" value="MFS_sugar_transport-like"/>
</dbReference>
<dbReference type="SUPFAM" id="SSF103473">
    <property type="entry name" value="MFS general substrate transporter"/>
    <property type="match status" value="1"/>
</dbReference>
<evidence type="ECO:0000256" key="2">
    <source>
        <dbReference type="ARBA" id="ARBA00022692"/>
    </source>
</evidence>
<evidence type="ECO:0000259" key="7">
    <source>
        <dbReference type="PROSITE" id="PS50850"/>
    </source>
</evidence>
<feature type="transmembrane region" description="Helical" evidence="6">
    <location>
        <begin position="436"/>
        <end position="460"/>
    </location>
</feature>
<reference evidence="8 9" key="1">
    <citation type="submission" date="2020-04" db="EMBL/GenBank/DDBJ databases">
        <authorList>
            <person name="Wallbank WR R."/>
            <person name="Pardo Diaz C."/>
            <person name="Kozak K."/>
            <person name="Martin S."/>
            <person name="Jiggins C."/>
            <person name="Moest M."/>
            <person name="Warren A I."/>
            <person name="Byers J.R.P. K."/>
            <person name="Montejo-Kovacevich G."/>
            <person name="Yen C E."/>
        </authorList>
    </citation>
    <scope>NUCLEOTIDE SEQUENCE [LARGE SCALE GENOMIC DNA]</scope>
</reference>
<dbReference type="Proteomes" id="UP000494106">
    <property type="component" value="Unassembled WGS sequence"/>
</dbReference>
<feature type="transmembrane region" description="Helical" evidence="6">
    <location>
        <begin position="140"/>
        <end position="162"/>
    </location>
</feature>
<evidence type="ECO:0000256" key="5">
    <source>
        <dbReference type="ARBA" id="ARBA00023180"/>
    </source>
</evidence>
<keyword evidence="9" id="KW-1185">Reference proteome</keyword>
<feature type="transmembrane region" description="Helical" evidence="6">
    <location>
        <begin position="281"/>
        <end position="304"/>
    </location>
</feature>
<dbReference type="PROSITE" id="PS00216">
    <property type="entry name" value="SUGAR_TRANSPORT_1"/>
    <property type="match status" value="1"/>
</dbReference>
<feature type="domain" description="Major facilitator superfamily (MFS) profile" evidence="7">
    <location>
        <begin position="1"/>
        <end position="464"/>
    </location>
</feature>
<evidence type="ECO:0000256" key="1">
    <source>
        <dbReference type="ARBA" id="ARBA00004141"/>
    </source>
</evidence>
<accession>A0A8S1ANC9</accession>
<gene>
    <name evidence="8" type="ORF">APLA_LOCUS10939</name>
</gene>
<dbReference type="InterPro" id="IPR003663">
    <property type="entry name" value="Sugar/inositol_transpt"/>
</dbReference>
<feature type="transmembrane region" description="Helical" evidence="6">
    <location>
        <begin position="84"/>
        <end position="103"/>
    </location>
</feature>
<feature type="transmembrane region" description="Helical" evidence="6">
    <location>
        <begin position="168"/>
        <end position="193"/>
    </location>
</feature>
<feature type="transmembrane region" description="Helical" evidence="6">
    <location>
        <begin position="53"/>
        <end position="72"/>
    </location>
</feature>
<dbReference type="GO" id="GO:0016020">
    <property type="term" value="C:membrane"/>
    <property type="evidence" value="ECO:0007669"/>
    <property type="project" value="UniProtKB-SubCell"/>
</dbReference>
<dbReference type="InterPro" id="IPR050549">
    <property type="entry name" value="MFS_Trehalose_Transporter"/>
</dbReference>
<keyword evidence="5" id="KW-0325">Glycoprotein</keyword>
<dbReference type="EMBL" id="CADEBC010000526">
    <property type="protein sequence ID" value="CAB3246627.1"/>
    <property type="molecule type" value="Genomic_DNA"/>
</dbReference>
<evidence type="ECO:0000313" key="9">
    <source>
        <dbReference type="Proteomes" id="UP000494106"/>
    </source>
</evidence>
<feature type="transmembrane region" description="Helical" evidence="6">
    <location>
        <begin position="345"/>
        <end position="367"/>
    </location>
</feature>
<dbReference type="Gene3D" id="1.20.1250.20">
    <property type="entry name" value="MFS general substrate transporter like domains"/>
    <property type="match status" value="1"/>
</dbReference>
<feature type="transmembrane region" description="Helical" evidence="6">
    <location>
        <begin position="109"/>
        <end position="128"/>
    </location>
</feature>
<keyword evidence="3 6" id="KW-1133">Transmembrane helix</keyword>
<proteinExistence type="predicted"/>
<dbReference type="InterPro" id="IPR036259">
    <property type="entry name" value="MFS_trans_sf"/>
</dbReference>
<evidence type="ECO:0000256" key="3">
    <source>
        <dbReference type="ARBA" id="ARBA00022989"/>
    </source>
</evidence>
<evidence type="ECO:0000313" key="8">
    <source>
        <dbReference type="EMBL" id="CAB3246627.1"/>
    </source>
</evidence>
<dbReference type="GO" id="GO:0022857">
    <property type="term" value="F:transmembrane transporter activity"/>
    <property type="evidence" value="ECO:0007669"/>
    <property type="project" value="InterPro"/>
</dbReference>
<name>A0A8S1ANC9_ARCPL</name>
<feature type="transmembrane region" description="Helical" evidence="6">
    <location>
        <begin position="373"/>
        <end position="397"/>
    </location>
</feature>
<dbReference type="OrthoDB" id="4142200at2759"/>
<feature type="transmembrane region" description="Helical" evidence="6">
    <location>
        <begin position="409"/>
        <end position="430"/>
    </location>
</feature>
<keyword evidence="2 6" id="KW-0812">Transmembrane</keyword>
<evidence type="ECO:0000256" key="6">
    <source>
        <dbReference type="SAM" id="Phobius"/>
    </source>
</evidence>
<dbReference type="InterPro" id="IPR005829">
    <property type="entry name" value="Sugar_transporter_CS"/>
</dbReference>
<dbReference type="Pfam" id="PF00083">
    <property type="entry name" value="Sugar_tr"/>
    <property type="match status" value="1"/>
</dbReference>
<dbReference type="PROSITE" id="PS00217">
    <property type="entry name" value="SUGAR_TRANSPORT_2"/>
    <property type="match status" value="1"/>
</dbReference>
<dbReference type="InterPro" id="IPR020846">
    <property type="entry name" value="MFS_dom"/>
</dbReference>
<feature type="transmembrane region" description="Helical" evidence="6">
    <location>
        <begin position="316"/>
        <end position="338"/>
    </location>
</feature>
<dbReference type="AlphaFoldDB" id="A0A8S1ANC9"/>